<accession>A0A3G8MAL9</accession>
<feature type="domain" description="Tim44-like" evidence="2">
    <location>
        <begin position="87"/>
        <end position="231"/>
    </location>
</feature>
<dbReference type="InterPro" id="IPR016985">
    <property type="entry name" value="UCP031890_Tim44-rel"/>
</dbReference>
<gene>
    <name evidence="3" type="ORF">EHO51_14640</name>
</gene>
<dbReference type="Pfam" id="PF04280">
    <property type="entry name" value="Tim44"/>
    <property type="match status" value="1"/>
</dbReference>
<proteinExistence type="predicted"/>
<dbReference type="PIRSF" id="PIRSF031890">
    <property type="entry name" value="UCP031890_transporter_Tim44"/>
    <property type="match status" value="1"/>
</dbReference>
<feature type="transmembrane region" description="Helical" evidence="1">
    <location>
        <begin position="12"/>
        <end position="30"/>
    </location>
</feature>
<evidence type="ECO:0000313" key="4">
    <source>
        <dbReference type="Proteomes" id="UP000273982"/>
    </source>
</evidence>
<dbReference type="PANTHER" id="PTHR41542:SF1">
    <property type="entry name" value="BLL5807 PROTEIN"/>
    <property type="match status" value="1"/>
</dbReference>
<dbReference type="NCBIfam" id="NF033779">
    <property type="entry name" value="Tim44_TimA_adap"/>
    <property type="match status" value="1"/>
</dbReference>
<dbReference type="KEGG" id="mros:EHO51_14640"/>
<evidence type="ECO:0000256" key="1">
    <source>
        <dbReference type="SAM" id="Phobius"/>
    </source>
</evidence>
<dbReference type="SMART" id="SM00978">
    <property type="entry name" value="Tim44"/>
    <property type="match status" value="1"/>
</dbReference>
<evidence type="ECO:0000313" key="3">
    <source>
        <dbReference type="EMBL" id="AZG77868.1"/>
    </source>
</evidence>
<dbReference type="Proteomes" id="UP000273982">
    <property type="component" value="Chromosome"/>
</dbReference>
<dbReference type="SUPFAM" id="SSF54427">
    <property type="entry name" value="NTF2-like"/>
    <property type="match status" value="1"/>
</dbReference>
<dbReference type="RefSeq" id="WP_124739502.1">
    <property type="nucleotide sequence ID" value="NZ_CP034086.1"/>
</dbReference>
<reference evidence="3 4" key="1">
    <citation type="submission" date="2018-11" db="EMBL/GenBank/DDBJ databases">
        <title>Genome squencing of methanotrophic bacteria isolated from alkaline groundwater in Korea.</title>
        <authorList>
            <person name="Nguyen L.N."/>
        </authorList>
    </citation>
    <scope>NUCLEOTIDE SEQUENCE [LARGE SCALE GENOMIC DNA]</scope>
    <source>
        <strain evidence="3 4">GW6</strain>
    </source>
</reference>
<organism evidence="3 4">
    <name type="scientific">Methylocystis rosea</name>
    <dbReference type="NCBI Taxonomy" id="173366"/>
    <lineage>
        <taxon>Bacteria</taxon>
        <taxon>Pseudomonadati</taxon>
        <taxon>Pseudomonadota</taxon>
        <taxon>Alphaproteobacteria</taxon>
        <taxon>Hyphomicrobiales</taxon>
        <taxon>Methylocystaceae</taxon>
        <taxon>Methylocystis</taxon>
    </lineage>
</organism>
<dbReference type="PANTHER" id="PTHR41542">
    <property type="entry name" value="BLL5807 PROTEIN"/>
    <property type="match status" value="1"/>
</dbReference>
<keyword evidence="1" id="KW-0812">Transmembrane</keyword>
<dbReference type="InterPro" id="IPR032710">
    <property type="entry name" value="NTF2-like_dom_sf"/>
</dbReference>
<name>A0A3G8MAL9_9HYPH</name>
<keyword evidence="1" id="KW-0472">Membrane</keyword>
<dbReference type="EMBL" id="CP034086">
    <property type="protein sequence ID" value="AZG77868.1"/>
    <property type="molecule type" value="Genomic_DNA"/>
</dbReference>
<keyword evidence="1" id="KW-1133">Transmembrane helix</keyword>
<evidence type="ECO:0000259" key="2">
    <source>
        <dbReference type="SMART" id="SM00978"/>
    </source>
</evidence>
<sequence length="233" mass="24852">MPASGDLFDPSLIVFAALAVFVIWKLRSVLGMRVDRETPPPARFGPRGPAPAAVAAAPGVAPITEAPSRPTGAERWDGVAEKGVASAWSGLDAVAASDPNFDGKSFVSGARRAYELIVTAFAKGDRETLKPLLAQDVFDGFSAEIARREQLGESMETAVVAIDSATVDAARAIAGRNEVTVRFVVRLMSVRRDLAGETIDGGQTRKVIERWTFARDAKASDPNWKLVATQTED</sequence>
<dbReference type="Gene3D" id="3.10.450.240">
    <property type="match status" value="1"/>
</dbReference>
<dbReference type="AlphaFoldDB" id="A0A3G8MAL9"/>
<protein>
    <submittedName>
        <fullName evidence="3">Tim44 domain-containing protein</fullName>
    </submittedName>
</protein>
<dbReference type="InterPro" id="IPR007379">
    <property type="entry name" value="Tim44-like_dom"/>
</dbReference>